<sequence length="168" mass="18313">MGDEATGRNLQAQRELYGESLGDIFRRMLVTFQLNQSQLAGLLGLSAPMLSQLMAGHRVKIGNPVVLERIRVLESLEGEVTPLTLPQLTARLESVRTTGWTTQAATISPPDAASAVRRLLREVAAGRELRHAAGLLQQEHPALAEVLLVYGTGSHEDAQEHYRRAIGS</sequence>
<dbReference type="AlphaFoldDB" id="A0A2A9D538"/>
<protein>
    <recommendedName>
        <fullName evidence="3">Helix-turn-helix protein</fullName>
    </recommendedName>
</protein>
<dbReference type="InterPro" id="IPR010982">
    <property type="entry name" value="Lambda_DNA-bd_dom_sf"/>
</dbReference>
<evidence type="ECO:0008006" key="3">
    <source>
        <dbReference type="Google" id="ProtNLM"/>
    </source>
</evidence>
<dbReference type="EMBL" id="PDJD01000001">
    <property type="protein sequence ID" value="PFG20970.1"/>
    <property type="molecule type" value="Genomic_DNA"/>
</dbReference>
<evidence type="ECO:0000313" key="2">
    <source>
        <dbReference type="Proteomes" id="UP000224915"/>
    </source>
</evidence>
<proteinExistence type="predicted"/>
<reference evidence="1 2" key="1">
    <citation type="submission" date="2017-10" db="EMBL/GenBank/DDBJ databases">
        <title>Sequencing the genomes of 1000 actinobacteria strains.</title>
        <authorList>
            <person name="Klenk H.-P."/>
        </authorList>
    </citation>
    <scope>NUCLEOTIDE SEQUENCE [LARGE SCALE GENOMIC DNA]</scope>
    <source>
        <strain evidence="1 2">DSM 21801</strain>
    </source>
</reference>
<name>A0A2A9D538_9MICO</name>
<dbReference type="GO" id="GO:0003677">
    <property type="term" value="F:DNA binding"/>
    <property type="evidence" value="ECO:0007669"/>
    <property type="project" value="InterPro"/>
</dbReference>
<evidence type="ECO:0000313" key="1">
    <source>
        <dbReference type="EMBL" id="PFG20970.1"/>
    </source>
</evidence>
<dbReference type="Proteomes" id="UP000224915">
    <property type="component" value="Unassembled WGS sequence"/>
</dbReference>
<gene>
    <name evidence="1" type="ORF">ATL40_2589</name>
</gene>
<dbReference type="SUPFAM" id="SSF47413">
    <property type="entry name" value="lambda repressor-like DNA-binding domains"/>
    <property type="match status" value="1"/>
</dbReference>
<comment type="caution">
    <text evidence="1">The sequence shown here is derived from an EMBL/GenBank/DDBJ whole genome shotgun (WGS) entry which is preliminary data.</text>
</comment>
<keyword evidence="2" id="KW-1185">Reference proteome</keyword>
<dbReference type="RefSeq" id="WP_211283125.1">
    <property type="nucleotide sequence ID" value="NZ_PDJD01000001.1"/>
</dbReference>
<organism evidence="1 2">
    <name type="scientific">Serinibacter salmoneus</name>
    <dbReference type="NCBI Taxonomy" id="556530"/>
    <lineage>
        <taxon>Bacteria</taxon>
        <taxon>Bacillati</taxon>
        <taxon>Actinomycetota</taxon>
        <taxon>Actinomycetes</taxon>
        <taxon>Micrococcales</taxon>
        <taxon>Beutenbergiaceae</taxon>
        <taxon>Serinibacter</taxon>
    </lineage>
</organism>
<accession>A0A2A9D538</accession>